<gene>
    <name evidence="3" type="ORF">VNO80_26000</name>
</gene>
<feature type="compositionally biased region" description="Basic residues" evidence="1">
    <location>
        <begin position="214"/>
        <end position="223"/>
    </location>
</feature>
<feature type="region of interest" description="Disordered" evidence="1">
    <location>
        <begin position="351"/>
        <end position="405"/>
    </location>
</feature>
<dbReference type="EMBL" id="JAYMYR010000009">
    <property type="protein sequence ID" value="KAK7343038.1"/>
    <property type="molecule type" value="Genomic_DNA"/>
</dbReference>
<feature type="region of interest" description="Disordered" evidence="1">
    <location>
        <begin position="151"/>
        <end position="227"/>
    </location>
</feature>
<feature type="region of interest" description="Disordered" evidence="1">
    <location>
        <begin position="570"/>
        <end position="594"/>
    </location>
</feature>
<dbReference type="AlphaFoldDB" id="A0AAN9QTW5"/>
<comment type="caution">
    <text evidence="3">The sequence shown here is derived from an EMBL/GenBank/DDBJ whole genome shotgun (WGS) entry which is preliminary data.</text>
</comment>
<accession>A0AAN9QTW5</accession>
<organism evidence="3 4">
    <name type="scientific">Phaseolus coccineus</name>
    <name type="common">Scarlet runner bean</name>
    <name type="synonym">Phaseolus multiflorus</name>
    <dbReference type="NCBI Taxonomy" id="3886"/>
    <lineage>
        <taxon>Eukaryota</taxon>
        <taxon>Viridiplantae</taxon>
        <taxon>Streptophyta</taxon>
        <taxon>Embryophyta</taxon>
        <taxon>Tracheophyta</taxon>
        <taxon>Spermatophyta</taxon>
        <taxon>Magnoliopsida</taxon>
        <taxon>eudicotyledons</taxon>
        <taxon>Gunneridae</taxon>
        <taxon>Pentapetalae</taxon>
        <taxon>rosids</taxon>
        <taxon>fabids</taxon>
        <taxon>Fabales</taxon>
        <taxon>Fabaceae</taxon>
        <taxon>Papilionoideae</taxon>
        <taxon>50 kb inversion clade</taxon>
        <taxon>NPAAA clade</taxon>
        <taxon>indigoferoid/millettioid clade</taxon>
        <taxon>Phaseoleae</taxon>
        <taxon>Phaseolus</taxon>
    </lineage>
</organism>
<feature type="compositionally biased region" description="Basic and acidic residues" evidence="1">
    <location>
        <begin position="203"/>
        <end position="213"/>
    </location>
</feature>
<dbReference type="PANTHER" id="PTHR35294">
    <property type="entry name" value="UBIQUITIN-ASSOCIATED/TRANSLATION ELONGATION FACTOR EF1B PROTEIN"/>
    <property type="match status" value="1"/>
</dbReference>
<evidence type="ECO:0000313" key="4">
    <source>
        <dbReference type="Proteomes" id="UP001374584"/>
    </source>
</evidence>
<feature type="domain" description="UBA" evidence="2">
    <location>
        <begin position="240"/>
        <end position="280"/>
    </location>
</feature>
<evidence type="ECO:0000256" key="1">
    <source>
        <dbReference type="SAM" id="MobiDB-lite"/>
    </source>
</evidence>
<feature type="compositionally biased region" description="Polar residues" evidence="1">
    <location>
        <begin position="351"/>
        <end position="368"/>
    </location>
</feature>
<dbReference type="PROSITE" id="PS50030">
    <property type="entry name" value="UBA"/>
    <property type="match status" value="1"/>
</dbReference>
<dbReference type="Gene3D" id="1.10.8.10">
    <property type="entry name" value="DNA helicase RuvA subunit, C-terminal domain"/>
    <property type="match status" value="1"/>
</dbReference>
<evidence type="ECO:0000259" key="2">
    <source>
        <dbReference type="PROSITE" id="PS50030"/>
    </source>
</evidence>
<feature type="compositionally biased region" description="Low complexity" evidence="1">
    <location>
        <begin position="165"/>
        <end position="178"/>
    </location>
</feature>
<dbReference type="SMART" id="SM00165">
    <property type="entry name" value="UBA"/>
    <property type="match status" value="1"/>
</dbReference>
<feature type="compositionally biased region" description="Pro residues" evidence="1">
    <location>
        <begin position="574"/>
        <end position="583"/>
    </location>
</feature>
<evidence type="ECO:0000313" key="3">
    <source>
        <dbReference type="EMBL" id="KAK7343038.1"/>
    </source>
</evidence>
<dbReference type="InterPro" id="IPR009060">
    <property type="entry name" value="UBA-like_sf"/>
</dbReference>
<feature type="compositionally biased region" description="Basic and acidic residues" evidence="1">
    <location>
        <begin position="85"/>
        <end position="99"/>
    </location>
</feature>
<name>A0AAN9QTW5_PHACN</name>
<dbReference type="Proteomes" id="UP001374584">
    <property type="component" value="Unassembled WGS sequence"/>
</dbReference>
<protein>
    <recommendedName>
        <fullName evidence="2">UBA domain-containing protein</fullName>
    </recommendedName>
</protein>
<dbReference type="SUPFAM" id="SSF46934">
    <property type="entry name" value="UBA-like"/>
    <property type="match status" value="1"/>
</dbReference>
<feature type="region of interest" description="Disordered" evidence="1">
    <location>
        <begin position="74"/>
        <end position="125"/>
    </location>
</feature>
<keyword evidence="4" id="KW-1185">Reference proteome</keyword>
<dbReference type="PANTHER" id="PTHR35294:SF4">
    <property type="entry name" value="UBA DOMAIN-CONTAINING PROTEIN"/>
    <property type="match status" value="1"/>
</dbReference>
<feature type="compositionally biased region" description="Basic and acidic residues" evidence="1">
    <location>
        <begin position="384"/>
        <end position="396"/>
    </location>
</feature>
<dbReference type="InterPro" id="IPR015940">
    <property type="entry name" value="UBA"/>
</dbReference>
<sequence length="716" mass="78034">MEMKEIVKRKNKEKQTNTETPFIFRGSVVWFIGGEIGVLEMDAIPMMSITHLIPLKNSFSFTYLFIVGKTSTATNMSPSVKSKPKSQEKASARTGKEQQRTSPKTYVSPTHGRGIPASPQNPILGTFQTPEASLVASSIRVHDSSHFLKVDEADEHSSSPQGTMSECDSVSISGSCSGESEESKEKVAVTNSSTRPDSVPGCDSDRREKIRLKNERKHQRQRERRAQELHDRCRGYLLSRKLESLAQQLVAMGFSFEQATLALMLNNGKLEQSVSWLFEANEEHSQANDTTSLVSEGNLKIDITDELALISALEVKYNCSKQEVERAIITCEGDLHKAENTLKTHKQEYLGTQSKSEDSGQSNNSLVRSQGLPAEPVSTQQRGSESDFNHYNKEGGSDSMFPDLETGNVQSLQLNHPNVTTERRWSGAPGSSPSSAMLAMSPSMQAVSPLIKMEAGLPIGVASEGRTIQQGLGREPVMMQHPQFTNAKQSSMVSLNSFPSGAAGWYVNSIPGVENVRSNGKLLQTQSVRSVSPNHLEQFCQTPYKEYSHFFGPAADYSSAGVGGFCKPMGASSAPPPSIPPPRHQGSWSMNAPSSPALAVPTSLGLFSGHQNAARTFSSHSHMDWNTGGLMPEFDYTSIDWSLNVPSSSGGPCLGISSLLRNSYENRRSNPCMSGLQNVGMTRESSSSAGSREWTTPFAGKDLFSVPRQFVTSPPM</sequence>
<reference evidence="3 4" key="1">
    <citation type="submission" date="2024-01" db="EMBL/GenBank/DDBJ databases">
        <title>The genomes of 5 underutilized Papilionoideae crops provide insights into root nodulation and disease resistanc.</title>
        <authorList>
            <person name="Jiang F."/>
        </authorList>
    </citation>
    <scope>NUCLEOTIDE SEQUENCE [LARGE SCALE GENOMIC DNA]</scope>
    <source>
        <strain evidence="3">JINMINGXINNONG_FW02</strain>
        <tissue evidence="3">Leaves</tissue>
    </source>
</reference>
<proteinExistence type="predicted"/>